<dbReference type="Proteomes" id="UP000014139">
    <property type="component" value="Unassembled WGS sequence"/>
</dbReference>
<dbReference type="PATRIC" id="fig|1292037.4.peg.7334"/>
<dbReference type="SUPFAM" id="SSF50978">
    <property type="entry name" value="WD40 repeat-like"/>
    <property type="match status" value="1"/>
</dbReference>
<keyword evidence="2" id="KW-1185">Reference proteome</keyword>
<evidence type="ECO:0000313" key="2">
    <source>
        <dbReference type="Proteomes" id="UP000014139"/>
    </source>
</evidence>
<sequence length="1354" mass="146932">MRIIQAMIRVLVVGAATFEADVPAGEWNPAVPGGYTSLPAVLPAVRGLARAFSRLENVELIDGAPLVDPDHRTVQTWWQEVRQRNNGPLVVCFTGHGVAHGQTLYLPVSDTDPARLPDTSINVSQWLDTIEHTDSAVPTLFLFDVCHAGSAVWHQISQRVGDTDRKAWLIASCAPDEKAFGARFTAALATVLDRLREGRLHIAPSLRYAPLETIASEVDRELARRSRPAELPQTVFRTPSFVASGREQPFFVNPGHTEDPYQQLRQTIDTALRELTDVVIAGLDPEHFVTRAIGTASWSTAFGACFFTGRVGELRTVGEWLAGDGSLLMITGSPGAGKSALLGVVTCLCHPQLRRLSPPIRARLSASVRHIEWPSPFAAVHARARDVSDVVTSFAAQLGLAAPPADAERIVDFFANQLATLPQPPVLVIDAVDESLDSRTLVDDFIAPLLRKRASDRPLCRIMVGVRPWWDQLEGLRYAASRGVVIDLDSSTPAEELATDLATYLEDILAAGPGYDRAVVMAVGRRLARSAGRFLLASLFARYLDRHPGLSIDQAIAVLPADLPGMFRLHMESSPVPWLRPVLTVVANAKGQGIPLELIHHCLPDGAEEATIDDVRQAVTEAVFYLRTDTDVDGRLLYRLFHQSLIDHFHDEAGEAVMTDRLLSTVIPGNPVPAWHSAFPYVLRHVLDHAASGSATIVNRLLTDPAFLVHADPAGVVRNLDRATSVMAQRHGSVYAGEWLGIREANPARRKQLLAFSAARQDHRDLVSWLRDVVTESEPPPLEPRWVTGAAAQNLLLVFEPATAEAVTALAVGRGGTGPVVVVGGRGGTVDVHDALDGSALFSLDCHDEPILAIETLDRGDLSIAVVGSASRIRVSSLNDGFLFAEYEDPDLGLVALGAFIDEDSGAPVACVITSAGDLMFIYLDDGEVRALQSGLPADILAVQVVARGDELMVRTRCADDYEPEAGVAALALSEFEGQPVEVVGLRDSRIELWRSEGDDFLCCLHSYEGVSAVIRLSRWPRENGHISTVHTVGLRTEEVVAVALGRARGIPIVVGVLADNQIRVWDVSYRAIVGLGHNEDVSISILNRRPGGLVVADCAAQELPCWNDVERRFQSVLRERRVRAWEMDTGEEIFVDGIGALEESTTRSRTPPPNVDTCVAWAGGALEGRGELLVSVERNGAVMVREATTGEYLGGPLRLPVHQVYRAAIAMNERGVAICYDGEIAMLEWALGDRGGLGGRVAVPFPAGTHIAVWVPAEFSVEREAVDRWDLYALDSWESGKAVRDPEGSLAAPVDVEPDVMLRCIATVLDSQGRDVIELEATSLVISFDGDQVQDRSVPAFVVVTQQRPRVTR</sequence>
<dbReference type="PANTHER" id="PTHR10039">
    <property type="entry name" value="AMELOGENIN"/>
    <property type="match status" value="1"/>
</dbReference>
<dbReference type="InterPro" id="IPR036322">
    <property type="entry name" value="WD40_repeat_dom_sf"/>
</dbReference>
<dbReference type="Gene3D" id="2.130.10.10">
    <property type="entry name" value="YVTN repeat-like/Quinoprotein amine dehydrogenase"/>
    <property type="match status" value="2"/>
</dbReference>
<organism evidence="1 2">
    <name type="scientific">Amycolatopsis vancoresmycina DSM 44592</name>
    <dbReference type="NCBI Taxonomy" id="1292037"/>
    <lineage>
        <taxon>Bacteria</taxon>
        <taxon>Bacillati</taxon>
        <taxon>Actinomycetota</taxon>
        <taxon>Actinomycetes</taxon>
        <taxon>Pseudonocardiales</taxon>
        <taxon>Pseudonocardiaceae</taxon>
        <taxon>Amycolatopsis</taxon>
    </lineage>
</organism>
<name>R1HRU9_9PSEU</name>
<protein>
    <submittedName>
        <fullName evidence="1">Uncharacterized protein</fullName>
    </submittedName>
</protein>
<comment type="caution">
    <text evidence="1">The sequence shown here is derived from an EMBL/GenBank/DDBJ whole genome shotgun (WGS) entry which is preliminary data.</text>
</comment>
<dbReference type="EMBL" id="AOUO01000666">
    <property type="protein sequence ID" value="EOD63056.1"/>
    <property type="molecule type" value="Genomic_DNA"/>
</dbReference>
<gene>
    <name evidence="1" type="ORF">H480_39075</name>
</gene>
<proteinExistence type="predicted"/>
<dbReference type="InterPro" id="IPR027417">
    <property type="entry name" value="P-loop_NTPase"/>
</dbReference>
<accession>R1HRU9</accession>
<dbReference type="Gene3D" id="3.40.50.300">
    <property type="entry name" value="P-loop containing nucleotide triphosphate hydrolases"/>
    <property type="match status" value="1"/>
</dbReference>
<evidence type="ECO:0000313" key="1">
    <source>
        <dbReference type="EMBL" id="EOD63056.1"/>
    </source>
</evidence>
<dbReference type="SUPFAM" id="SSF52540">
    <property type="entry name" value="P-loop containing nucleoside triphosphate hydrolases"/>
    <property type="match status" value="1"/>
</dbReference>
<reference evidence="1 2" key="1">
    <citation type="submission" date="2013-02" db="EMBL/GenBank/DDBJ databases">
        <title>Draft genome sequence of Amycolatopsis vancoresmycina strain DSM 44592T.</title>
        <authorList>
            <person name="Kumar S."/>
            <person name="Kaur N."/>
            <person name="Kaur C."/>
            <person name="Raghava G.P.S."/>
            <person name="Mayilraj S."/>
        </authorList>
    </citation>
    <scope>NUCLEOTIDE SEQUENCE [LARGE SCALE GENOMIC DNA]</scope>
    <source>
        <strain evidence="1 2">DSM 44592</strain>
    </source>
</reference>
<dbReference type="InterPro" id="IPR015943">
    <property type="entry name" value="WD40/YVTN_repeat-like_dom_sf"/>
</dbReference>